<keyword evidence="1" id="KW-0175">Coiled coil</keyword>
<dbReference type="Proteomes" id="UP001370490">
    <property type="component" value="Unassembled WGS sequence"/>
</dbReference>
<protein>
    <submittedName>
        <fullName evidence="2">Uncharacterized protein</fullName>
    </submittedName>
</protein>
<reference evidence="2 3" key="1">
    <citation type="submission" date="2023-12" db="EMBL/GenBank/DDBJ databases">
        <title>A high-quality genome assembly for Dillenia turbinata (Dilleniales).</title>
        <authorList>
            <person name="Chanderbali A."/>
        </authorList>
    </citation>
    <scope>NUCLEOTIDE SEQUENCE [LARGE SCALE GENOMIC DNA]</scope>
    <source>
        <strain evidence="2">LSX21</strain>
        <tissue evidence="2">Leaf</tissue>
    </source>
</reference>
<dbReference type="PANTHER" id="PTHR34121">
    <property type="entry name" value="MYOSIN-11"/>
    <property type="match status" value="1"/>
</dbReference>
<keyword evidence="3" id="KW-1185">Reference proteome</keyword>
<evidence type="ECO:0000256" key="1">
    <source>
        <dbReference type="SAM" id="Coils"/>
    </source>
</evidence>
<sequence length="171" mass="19732">MSGFFQDMAAEVAALKKKKDDAETELKKVNASLTSALARLHNAWEEREQFDEASNQIVGHLRAKEDELARSIASCRAEADVVNTWINFLQNTWALQSSHTNQREKQVNHALERNKEYYLNLMMNLLTSYKKDMKPSLTHFRGLVEKLRQSNERHSSLLLISLFAFDVLVHQ</sequence>
<evidence type="ECO:0000313" key="2">
    <source>
        <dbReference type="EMBL" id="KAK6943723.1"/>
    </source>
</evidence>
<gene>
    <name evidence="2" type="ORF">RJ641_024825</name>
</gene>
<name>A0AAN8WBY7_9MAGN</name>
<comment type="caution">
    <text evidence="2">The sequence shown here is derived from an EMBL/GenBank/DDBJ whole genome shotgun (WGS) entry which is preliminary data.</text>
</comment>
<dbReference type="EMBL" id="JBAMMX010000003">
    <property type="protein sequence ID" value="KAK6943723.1"/>
    <property type="molecule type" value="Genomic_DNA"/>
</dbReference>
<proteinExistence type="predicted"/>
<dbReference type="PANTHER" id="PTHR34121:SF5">
    <property type="entry name" value="CENTROSOMAL PROTEIN OF 135 KDA-LIKE PROTEIN"/>
    <property type="match status" value="1"/>
</dbReference>
<feature type="coiled-coil region" evidence="1">
    <location>
        <begin position="5"/>
        <end position="39"/>
    </location>
</feature>
<organism evidence="2 3">
    <name type="scientific">Dillenia turbinata</name>
    <dbReference type="NCBI Taxonomy" id="194707"/>
    <lineage>
        <taxon>Eukaryota</taxon>
        <taxon>Viridiplantae</taxon>
        <taxon>Streptophyta</taxon>
        <taxon>Embryophyta</taxon>
        <taxon>Tracheophyta</taxon>
        <taxon>Spermatophyta</taxon>
        <taxon>Magnoliopsida</taxon>
        <taxon>eudicotyledons</taxon>
        <taxon>Gunneridae</taxon>
        <taxon>Pentapetalae</taxon>
        <taxon>Dilleniales</taxon>
        <taxon>Dilleniaceae</taxon>
        <taxon>Dillenia</taxon>
    </lineage>
</organism>
<accession>A0AAN8WBY7</accession>
<evidence type="ECO:0000313" key="3">
    <source>
        <dbReference type="Proteomes" id="UP001370490"/>
    </source>
</evidence>
<feature type="non-terminal residue" evidence="2">
    <location>
        <position position="171"/>
    </location>
</feature>
<dbReference type="AlphaFoldDB" id="A0AAN8WBY7"/>